<dbReference type="EMBL" id="CAFBOG010000310">
    <property type="protein sequence ID" value="CAB5000961.1"/>
    <property type="molecule type" value="Genomic_DNA"/>
</dbReference>
<gene>
    <name evidence="1" type="ORF">UFOPK3914_02141</name>
</gene>
<proteinExistence type="predicted"/>
<protein>
    <submittedName>
        <fullName evidence="1">Unannotated protein</fullName>
    </submittedName>
</protein>
<accession>A0A6J7P6X1</accession>
<reference evidence="1" key="1">
    <citation type="submission" date="2020-05" db="EMBL/GenBank/DDBJ databases">
        <authorList>
            <person name="Chiriac C."/>
            <person name="Salcher M."/>
            <person name="Ghai R."/>
            <person name="Kavagutti S V."/>
        </authorList>
    </citation>
    <scope>NUCLEOTIDE SEQUENCE</scope>
</reference>
<name>A0A6J7P6X1_9ZZZZ</name>
<sequence length="299" mass="33015">MGLFDFVEEHHREWLAPNGLGELSALFVAHIAGGRTHQTTDRVLFHVLRHVQADHCSFVAEQELGECLCKLGLAYAGWAQENERTRRTLGVFEPSTCAANCLRHSLDGLLLADNSTVQFILHAQKLGGLFLGELINGDSRPQRQHLGDCLFVNLIEQVDSGSLHLYIFGFFVGQEVFLSVAQKSSCFKVLRLNGLFLLTDDIGEFILDLSVIWRGLHAANAQARSGLVDEVDCLIGQEAIRDVTIGHVGCGHESLIGDGDPVMLFVTLTQTFEDFNGVSNRGFINNNFLETTLKCSVLF</sequence>
<organism evidence="1">
    <name type="scientific">freshwater metagenome</name>
    <dbReference type="NCBI Taxonomy" id="449393"/>
    <lineage>
        <taxon>unclassified sequences</taxon>
        <taxon>metagenomes</taxon>
        <taxon>ecological metagenomes</taxon>
    </lineage>
</organism>
<dbReference type="AlphaFoldDB" id="A0A6J7P6X1"/>
<evidence type="ECO:0000313" key="1">
    <source>
        <dbReference type="EMBL" id="CAB5000961.1"/>
    </source>
</evidence>
<dbReference type="AntiFam" id="ANF00007">
    <property type="entry name" value="Shadow ORF (opposite clpB)"/>
</dbReference>